<dbReference type="Gene3D" id="3.20.20.70">
    <property type="entry name" value="Aldolase class I"/>
    <property type="match status" value="1"/>
</dbReference>
<dbReference type="OrthoDB" id="5396721at2759"/>
<dbReference type="PANTHER" id="PTHR30538">
    <property type="entry name" value="LYSINE 2,3-AMINOMUTASE-RELATED"/>
    <property type="match status" value="1"/>
</dbReference>
<keyword evidence="4" id="KW-0479">Metal-binding</keyword>
<evidence type="ECO:0000256" key="6">
    <source>
        <dbReference type="ARBA" id="ARBA00023004"/>
    </source>
</evidence>
<sequence>MPETTVAQSLVPQTQHTQYEASQSTALPIYHRGALFDREPYWQKIARWSDVSEKEFLSYRWQISRNIQGPRNLSVFLNEVLPENIPANKHYQHIRTKGAFIEDVMQGIKEAPMSIRLTPHILSVIDWSNPLNDPLRRQFIPMKSTYMPDHPKLGLDSLHEAADSPVTGLVHRYPDKVLFLATSVCGLYCRFCTRSYAVGGNTDTVTKSSYKPIKARWDQALQYISDNEVIQDVVVSGGDSYYLQPDQLRYIGDRLLAIPHIRRFRLATKGLCVTPSRTLDPEDAWTDELVRLSNRGRALGKQVALHTHFNHPQEITWVTREAAQKLFQNGVVVRNQSVLLRGVNDNVQTMSALIRELADSNIQPYYVYQCDMVQGIEDLRTPLQTILDLECQIRGSIAGFLMPSFVVDLPGGGGKRLAASYQSYDRKTGVSKFVAPAVKGTVKGRDKENLVYEYYDPLAFCGL</sequence>
<evidence type="ECO:0000313" key="8">
    <source>
        <dbReference type="EMBL" id="PSS22823.1"/>
    </source>
</evidence>
<dbReference type="GO" id="GO:0046872">
    <property type="term" value="F:metal ion binding"/>
    <property type="evidence" value="ECO:0007669"/>
    <property type="project" value="UniProtKB-KW"/>
</dbReference>
<dbReference type="InterPro" id="IPR058240">
    <property type="entry name" value="rSAM_sf"/>
</dbReference>
<evidence type="ECO:0000256" key="5">
    <source>
        <dbReference type="ARBA" id="ARBA00022898"/>
    </source>
</evidence>
<dbReference type="PANTHER" id="PTHR30538:SF0">
    <property type="entry name" value="L-LYSINE 2,3-AMINOMUTASE AQ_1632-RELATED"/>
    <property type="match status" value="1"/>
</dbReference>
<keyword evidence="9" id="KW-1185">Reference proteome</keyword>
<evidence type="ECO:0000313" key="9">
    <source>
        <dbReference type="Proteomes" id="UP000241818"/>
    </source>
</evidence>
<accession>A0A2T3B7I3</accession>
<dbReference type="GO" id="GO:0003824">
    <property type="term" value="F:catalytic activity"/>
    <property type="evidence" value="ECO:0007669"/>
    <property type="project" value="InterPro"/>
</dbReference>
<proteinExistence type="predicted"/>
<keyword evidence="5" id="KW-0663">Pyridoxal phosphate</keyword>
<name>A0A2T3B7I3_AMORE</name>
<evidence type="ECO:0008006" key="10">
    <source>
        <dbReference type="Google" id="ProtNLM"/>
    </source>
</evidence>
<reference evidence="8 9" key="1">
    <citation type="journal article" date="2018" name="New Phytol.">
        <title>Comparative genomics and transcriptomics depict ericoid mycorrhizal fungi as versatile saprotrophs and plant mutualists.</title>
        <authorList>
            <person name="Martino E."/>
            <person name="Morin E."/>
            <person name="Grelet G.A."/>
            <person name="Kuo A."/>
            <person name="Kohler A."/>
            <person name="Daghino S."/>
            <person name="Barry K.W."/>
            <person name="Cichocki N."/>
            <person name="Clum A."/>
            <person name="Dockter R.B."/>
            <person name="Hainaut M."/>
            <person name="Kuo R.C."/>
            <person name="LaButti K."/>
            <person name="Lindahl B.D."/>
            <person name="Lindquist E.A."/>
            <person name="Lipzen A."/>
            <person name="Khouja H.R."/>
            <person name="Magnuson J."/>
            <person name="Murat C."/>
            <person name="Ohm R.A."/>
            <person name="Singer S.W."/>
            <person name="Spatafora J.W."/>
            <person name="Wang M."/>
            <person name="Veneault-Fourrey C."/>
            <person name="Henrissat B."/>
            <person name="Grigoriev I.V."/>
            <person name="Martin F.M."/>
            <person name="Perotto S."/>
        </authorList>
    </citation>
    <scope>NUCLEOTIDE SEQUENCE [LARGE SCALE GENOMIC DNA]</scope>
    <source>
        <strain evidence="8 9">ATCC 22711</strain>
    </source>
</reference>
<dbReference type="SFLD" id="SFLDS00029">
    <property type="entry name" value="Radical_SAM"/>
    <property type="match status" value="1"/>
</dbReference>
<organism evidence="8 9">
    <name type="scientific">Amorphotheca resinae ATCC 22711</name>
    <dbReference type="NCBI Taxonomy" id="857342"/>
    <lineage>
        <taxon>Eukaryota</taxon>
        <taxon>Fungi</taxon>
        <taxon>Dikarya</taxon>
        <taxon>Ascomycota</taxon>
        <taxon>Pezizomycotina</taxon>
        <taxon>Leotiomycetes</taxon>
        <taxon>Helotiales</taxon>
        <taxon>Amorphothecaceae</taxon>
        <taxon>Amorphotheca</taxon>
    </lineage>
</organism>
<dbReference type="NCBIfam" id="TIGR00238">
    <property type="entry name" value="KamA family radical SAM protein"/>
    <property type="match status" value="1"/>
</dbReference>
<keyword evidence="7" id="KW-0411">Iron-sulfur</keyword>
<evidence type="ECO:0000256" key="3">
    <source>
        <dbReference type="ARBA" id="ARBA00022691"/>
    </source>
</evidence>
<dbReference type="SUPFAM" id="SSF102114">
    <property type="entry name" value="Radical SAM enzymes"/>
    <property type="match status" value="1"/>
</dbReference>
<evidence type="ECO:0000256" key="7">
    <source>
        <dbReference type="ARBA" id="ARBA00023014"/>
    </source>
</evidence>
<dbReference type="InterPro" id="IPR003739">
    <property type="entry name" value="Lys_aminomutase/Glu_NH3_mut"/>
</dbReference>
<dbReference type="AlphaFoldDB" id="A0A2T3B7I3"/>
<protein>
    <recommendedName>
        <fullName evidence="10">Radical SAM core domain-containing protein</fullName>
    </recommendedName>
</protein>
<dbReference type="Proteomes" id="UP000241818">
    <property type="component" value="Unassembled WGS sequence"/>
</dbReference>
<dbReference type="InParanoid" id="A0A2T3B7I3"/>
<keyword evidence="3" id="KW-0949">S-adenosyl-L-methionine</keyword>
<evidence type="ECO:0000256" key="1">
    <source>
        <dbReference type="ARBA" id="ARBA00001933"/>
    </source>
</evidence>
<dbReference type="InterPro" id="IPR013785">
    <property type="entry name" value="Aldolase_TIM"/>
</dbReference>
<keyword evidence="2" id="KW-0004">4Fe-4S</keyword>
<dbReference type="SFLD" id="SFLDG01070">
    <property type="entry name" value="PLP-dependent"/>
    <property type="match status" value="1"/>
</dbReference>
<evidence type="ECO:0000256" key="4">
    <source>
        <dbReference type="ARBA" id="ARBA00022723"/>
    </source>
</evidence>
<dbReference type="EMBL" id="KZ679008">
    <property type="protein sequence ID" value="PSS22823.1"/>
    <property type="molecule type" value="Genomic_DNA"/>
</dbReference>
<dbReference type="STRING" id="857342.A0A2T3B7I3"/>
<gene>
    <name evidence="8" type="ORF">M430DRAFT_135122</name>
</gene>
<evidence type="ECO:0000256" key="2">
    <source>
        <dbReference type="ARBA" id="ARBA00022485"/>
    </source>
</evidence>
<dbReference type="InterPro" id="IPR007197">
    <property type="entry name" value="rSAM"/>
</dbReference>
<comment type="cofactor">
    <cofactor evidence="1">
        <name>pyridoxal 5'-phosphate</name>
        <dbReference type="ChEBI" id="CHEBI:597326"/>
    </cofactor>
</comment>
<dbReference type="GO" id="GO:0051539">
    <property type="term" value="F:4 iron, 4 sulfur cluster binding"/>
    <property type="evidence" value="ECO:0007669"/>
    <property type="project" value="UniProtKB-KW"/>
</dbReference>
<keyword evidence="6" id="KW-0408">Iron</keyword>
<dbReference type="RefSeq" id="XP_024722869.1">
    <property type="nucleotide sequence ID" value="XM_024862393.1"/>
</dbReference>
<dbReference type="GeneID" id="36570474"/>